<name>A0A316M1I4_9CLOT</name>
<dbReference type="Proteomes" id="UP000246114">
    <property type="component" value="Unassembled WGS sequence"/>
</dbReference>
<dbReference type="Gene3D" id="3.20.20.190">
    <property type="entry name" value="Phosphatidylinositol (PI) phosphodiesterase"/>
    <property type="match status" value="1"/>
</dbReference>
<protein>
    <recommendedName>
        <fullName evidence="1">GP-PDE domain-containing protein</fullName>
    </recommendedName>
</protein>
<dbReference type="SUPFAM" id="SSF51695">
    <property type="entry name" value="PLC-like phosphodiesterases"/>
    <property type="match status" value="1"/>
</dbReference>
<reference evidence="2 3" key="1">
    <citation type="submission" date="2018-03" db="EMBL/GenBank/DDBJ databases">
        <title>The uncultured portion of the human microbiome is neutrally assembled.</title>
        <authorList>
            <person name="Jeraldo P."/>
            <person name="Boardman L."/>
            <person name="White B.A."/>
            <person name="Nelson H."/>
            <person name="Goldenfeld N."/>
            <person name="Chia N."/>
        </authorList>
    </citation>
    <scope>NUCLEOTIDE SEQUENCE [LARGE SCALE GENOMIC DNA]</scope>
    <source>
        <strain evidence="2">CIM:MAG 903</strain>
    </source>
</reference>
<dbReference type="AlphaFoldDB" id="A0A316M1I4"/>
<dbReference type="PROSITE" id="PS51704">
    <property type="entry name" value="GP_PDE"/>
    <property type="match status" value="1"/>
</dbReference>
<evidence type="ECO:0000259" key="1">
    <source>
        <dbReference type="PROSITE" id="PS51704"/>
    </source>
</evidence>
<dbReference type="InterPro" id="IPR030395">
    <property type="entry name" value="GP_PDE_dom"/>
</dbReference>
<dbReference type="GO" id="GO:0006629">
    <property type="term" value="P:lipid metabolic process"/>
    <property type="evidence" value="ECO:0007669"/>
    <property type="project" value="InterPro"/>
</dbReference>
<dbReference type="EMBL" id="QAMZ01000049">
    <property type="protein sequence ID" value="PWL52417.1"/>
    <property type="molecule type" value="Genomic_DNA"/>
</dbReference>
<evidence type="ECO:0000313" key="2">
    <source>
        <dbReference type="EMBL" id="PWL52417.1"/>
    </source>
</evidence>
<dbReference type="PANTHER" id="PTHR46211:SF1">
    <property type="entry name" value="GLYCEROPHOSPHODIESTER PHOSPHODIESTERASE, CYTOPLASMIC"/>
    <property type="match status" value="1"/>
</dbReference>
<proteinExistence type="predicted"/>
<dbReference type="CDD" id="cd08563">
    <property type="entry name" value="GDPD_TtGDE_like"/>
    <property type="match status" value="1"/>
</dbReference>
<evidence type="ECO:0000313" key="3">
    <source>
        <dbReference type="Proteomes" id="UP000246114"/>
    </source>
</evidence>
<dbReference type="PANTHER" id="PTHR46211">
    <property type="entry name" value="GLYCEROPHOSPHORYL DIESTER PHOSPHODIESTERASE"/>
    <property type="match status" value="1"/>
</dbReference>
<organism evidence="2 3">
    <name type="scientific">Clostridium cadaveris</name>
    <dbReference type="NCBI Taxonomy" id="1529"/>
    <lineage>
        <taxon>Bacteria</taxon>
        <taxon>Bacillati</taxon>
        <taxon>Bacillota</taxon>
        <taxon>Clostridia</taxon>
        <taxon>Eubacteriales</taxon>
        <taxon>Clostridiaceae</taxon>
        <taxon>Clostridium</taxon>
    </lineage>
</organism>
<dbReference type="Pfam" id="PF03009">
    <property type="entry name" value="GDPD"/>
    <property type="match status" value="1"/>
</dbReference>
<dbReference type="GO" id="GO:0008081">
    <property type="term" value="F:phosphoric diester hydrolase activity"/>
    <property type="evidence" value="ECO:0007669"/>
    <property type="project" value="InterPro"/>
</dbReference>
<accession>A0A316M1I4</accession>
<feature type="domain" description="GP-PDE" evidence="1">
    <location>
        <begin position="3"/>
        <end position="240"/>
    </location>
</feature>
<sequence length="243" mass="27810">MKTLNIAHRGFSGMYPENTMLAFKEAINAHCDGIETDVQASKDGVLVICHDELLDRTSTGTGLLKNYTYEELLNFDFGIKFSPNFIGEKIPTLEDLLKLAKKNNIFLNLELKNGLFPYEGIEKKVIDLIYKYDLKDSIILSSFNHFSMMKCKEIDSSIKTGLLYEGTFVDIEEYCKKLGADALHPQYFSLLDPQLTKRIQDKGIMINTYTVNHEIHMNALLDLKINSIITNYPDKLYTVMNNR</sequence>
<comment type="caution">
    <text evidence="2">The sequence shown here is derived from an EMBL/GenBank/DDBJ whole genome shotgun (WGS) entry which is preliminary data.</text>
</comment>
<dbReference type="RefSeq" id="WP_178310708.1">
    <property type="nucleotide sequence ID" value="NZ_JACATM010000001.1"/>
</dbReference>
<gene>
    <name evidence="2" type="ORF">DBY38_10825</name>
</gene>
<dbReference type="InterPro" id="IPR017946">
    <property type="entry name" value="PLC-like_Pdiesterase_TIM-brl"/>
</dbReference>